<gene>
    <name evidence="3" type="ORF">ROA7023_02391</name>
</gene>
<name>A0A1Y5T272_9RHOB</name>
<evidence type="ECO:0000256" key="2">
    <source>
        <dbReference type="SAM" id="Phobius"/>
    </source>
</evidence>
<accession>A0A1Y5T272</accession>
<dbReference type="EMBL" id="FWFZ01000011">
    <property type="protein sequence ID" value="SLN53896.1"/>
    <property type="molecule type" value="Genomic_DNA"/>
</dbReference>
<reference evidence="3 4" key="1">
    <citation type="submission" date="2017-03" db="EMBL/GenBank/DDBJ databases">
        <authorList>
            <person name="Afonso C.L."/>
            <person name="Miller P.J."/>
            <person name="Scott M.A."/>
            <person name="Spackman E."/>
            <person name="Goraichik I."/>
            <person name="Dimitrov K.M."/>
            <person name="Suarez D.L."/>
            <person name="Swayne D.E."/>
        </authorList>
    </citation>
    <scope>NUCLEOTIDE SEQUENCE [LARGE SCALE GENOMIC DNA]</scope>
    <source>
        <strain evidence="3 4">CECT 7023</strain>
    </source>
</reference>
<sequence length="292" mass="31378">MTRNPLLERLLGQMRRLNVLAVCAILAASQVTETLPALLAAGLGALCFGALVLIAIPAWRQALEVAGIGAVLASVAPLPIDMLPGIWLGLSALSYVLLYGSWHNRPALRLNLETRRRISVPGSPAAVWRRVVPGASHPADHWSGKLIDFDADKDDLDTLYLRFRTADGLFEEASIAFLEKTKPLRCRYLIERANAAGTDEAEVTLTISQNPDDGGCTVETVMIQPELPPGIALARWFDEVDAQADGTGALIHARRKLSLPMLSRRGSARQGDGAATGDAEPEILPDPELAQG</sequence>
<keyword evidence="2" id="KW-1133">Transmembrane helix</keyword>
<dbReference type="Proteomes" id="UP000193900">
    <property type="component" value="Unassembled WGS sequence"/>
</dbReference>
<feature type="transmembrane region" description="Helical" evidence="2">
    <location>
        <begin position="63"/>
        <end position="80"/>
    </location>
</feature>
<proteinExistence type="predicted"/>
<protein>
    <submittedName>
        <fullName evidence="3">Uncharacterized protein</fullName>
    </submittedName>
</protein>
<feature type="transmembrane region" description="Helical" evidence="2">
    <location>
        <begin position="39"/>
        <end position="56"/>
    </location>
</feature>
<dbReference type="RefSeq" id="WP_143535537.1">
    <property type="nucleotide sequence ID" value="NZ_FWFZ01000011.1"/>
</dbReference>
<evidence type="ECO:0000313" key="4">
    <source>
        <dbReference type="Proteomes" id="UP000193900"/>
    </source>
</evidence>
<keyword evidence="4" id="KW-1185">Reference proteome</keyword>
<evidence type="ECO:0000313" key="3">
    <source>
        <dbReference type="EMBL" id="SLN53896.1"/>
    </source>
</evidence>
<evidence type="ECO:0000256" key="1">
    <source>
        <dbReference type="SAM" id="MobiDB-lite"/>
    </source>
</evidence>
<feature type="region of interest" description="Disordered" evidence="1">
    <location>
        <begin position="262"/>
        <end position="292"/>
    </location>
</feature>
<dbReference type="AlphaFoldDB" id="A0A1Y5T272"/>
<organism evidence="3 4">
    <name type="scientific">Roseisalinus antarcticus</name>
    <dbReference type="NCBI Taxonomy" id="254357"/>
    <lineage>
        <taxon>Bacteria</taxon>
        <taxon>Pseudomonadati</taxon>
        <taxon>Pseudomonadota</taxon>
        <taxon>Alphaproteobacteria</taxon>
        <taxon>Rhodobacterales</taxon>
        <taxon>Roseobacteraceae</taxon>
        <taxon>Roseisalinus</taxon>
    </lineage>
</organism>
<keyword evidence="2" id="KW-0472">Membrane</keyword>
<keyword evidence="2" id="KW-0812">Transmembrane</keyword>
<dbReference type="OrthoDB" id="7863342at2"/>